<evidence type="ECO:0008006" key="3">
    <source>
        <dbReference type="Google" id="ProtNLM"/>
    </source>
</evidence>
<dbReference type="AlphaFoldDB" id="A0ABD3HCC9"/>
<evidence type="ECO:0000313" key="2">
    <source>
        <dbReference type="Proteomes" id="UP001633002"/>
    </source>
</evidence>
<dbReference type="PANTHER" id="PTHR19446">
    <property type="entry name" value="REVERSE TRANSCRIPTASES"/>
    <property type="match status" value="1"/>
</dbReference>
<protein>
    <recommendedName>
        <fullName evidence="3">Reverse transcriptase domain-containing protein</fullName>
    </recommendedName>
</protein>
<accession>A0ABD3HCC9</accession>
<dbReference type="EMBL" id="JBJQOH010000004">
    <property type="protein sequence ID" value="KAL3689053.1"/>
    <property type="molecule type" value="Genomic_DNA"/>
</dbReference>
<reference evidence="1 2" key="1">
    <citation type="submission" date="2024-09" db="EMBL/GenBank/DDBJ databases">
        <title>Chromosome-scale assembly of Riccia sorocarpa.</title>
        <authorList>
            <person name="Paukszto L."/>
        </authorList>
    </citation>
    <scope>NUCLEOTIDE SEQUENCE [LARGE SCALE GENOMIC DNA]</scope>
    <source>
        <strain evidence="1">LP-2024</strain>
        <tissue evidence="1">Aerial parts of the thallus</tissue>
    </source>
</reference>
<keyword evidence="2" id="KW-1185">Reference proteome</keyword>
<proteinExistence type="predicted"/>
<dbReference type="Proteomes" id="UP001633002">
    <property type="component" value="Unassembled WGS sequence"/>
</dbReference>
<name>A0ABD3HCC9_9MARC</name>
<organism evidence="1 2">
    <name type="scientific">Riccia sorocarpa</name>
    <dbReference type="NCBI Taxonomy" id="122646"/>
    <lineage>
        <taxon>Eukaryota</taxon>
        <taxon>Viridiplantae</taxon>
        <taxon>Streptophyta</taxon>
        <taxon>Embryophyta</taxon>
        <taxon>Marchantiophyta</taxon>
        <taxon>Marchantiopsida</taxon>
        <taxon>Marchantiidae</taxon>
        <taxon>Marchantiales</taxon>
        <taxon>Ricciaceae</taxon>
        <taxon>Riccia</taxon>
    </lineage>
</organism>
<sequence length="679" mass="77262">MERGRFLEELDINLSQEHKVVLDDMPSEHEIRESLWMLPSGKSPGIDGMGPEIMKLLWPVIGRLFSLAVIEFWESGDLPAAFKDGLIFLLPKVPCPEALGQWRPITLLNAIYKVIAKLLACRLAFILPEVIPVEQQGFVRGRSPQNCILTFCLVHEALKMDRRLPEGSARDALCPPFCSYLLPSPLSSTFISNTSGQIKSIKLPGGHSASCMCLADDLAVFTELDRGSVDNLLGLLRRIQFVSGGKVNISKSRLFLLGKCARFPPWVRTVGLQVVDQRQVSRYLGAPLTMIWVGSDNGRGALEKVQGRARALLSPLLSFESRVLVLKHALFPVLIYQLFTTRRGGFAVAEFQQALLCRTLLKALIDPTSSLWAPLFAKCFLDVQPDQLIATLCFRQPLEGLKQCPFTMLLISAWQNFLSLFRWVPAQNDAVFPENLQMSLFLAARTRLGVKDARVVVKRLGRWCSDLQIDNTSDLLHNAGRGSLRISDLPDEDKNILSFLLSGSVGHRSWSFSDVEWVGPDGMQFDLGWRAGDIYDKLMWTKVSDLVHRLNSKWSLQWEMSRWSKVWELLTIKEMSFRHRCFFWKIMTISFFVGAKARTWGFQHHGCDFCGCDVEDLTHAIWLCPRWDRFWRVVFQRIRLCREAECIRNDARPLPEVLLWVSSKSGRERVFIAWFFALA</sequence>
<evidence type="ECO:0000313" key="1">
    <source>
        <dbReference type="EMBL" id="KAL3689053.1"/>
    </source>
</evidence>
<comment type="caution">
    <text evidence="1">The sequence shown here is derived from an EMBL/GenBank/DDBJ whole genome shotgun (WGS) entry which is preliminary data.</text>
</comment>
<gene>
    <name evidence="1" type="ORF">R1sor_015362</name>
</gene>